<evidence type="ECO:0000313" key="2">
    <source>
        <dbReference type="EMBL" id="MFB9521682.1"/>
    </source>
</evidence>
<proteinExistence type="predicted"/>
<keyword evidence="1" id="KW-1133">Transmembrane helix</keyword>
<organism evidence="2 3">
    <name type="scientific">Streptomyces cremeus</name>
    <dbReference type="NCBI Taxonomy" id="66881"/>
    <lineage>
        <taxon>Bacteria</taxon>
        <taxon>Bacillati</taxon>
        <taxon>Actinomycetota</taxon>
        <taxon>Actinomycetes</taxon>
        <taxon>Kitasatosporales</taxon>
        <taxon>Streptomycetaceae</taxon>
        <taxon>Streptomyces</taxon>
    </lineage>
</organism>
<keyword evidence="1" id="KW-0812">Transmembrane</keyword>
<dbReference type="Proteomes" id="UP001589718">
    <property type="component" value="Unassembled WGS sequence"/>
</dbReference>
<sequence length="66" mass="7288">MEYFMSAKSKMMLFMAVVTIATIFSLVQGIISGRLIPLVLGFIGAASIAMWILALRSTRKDSNHHT</sequence>
<dbReference type="RefSeq" id="WP_345228462.1">
    <property type="nucleotide sequence ID" value="NZ_BAAAXE010000015.1"/>
</dbReference>
<keyword evidence="1" id="KW-0472">Membrane</keyword>
<comment type="caution">
    <text evidence="2">The sequence shown here is derived from an EMBL/GenBank/DDBJ whole genome shotgun (WGS) entry which is preliminary data.</text>
</comment>
<evidence type="ECO:0000313" key="3">
    <source>
        <dbReference type="Proteomes" id="UP001589718"/>
    </source>
</evidence>
<reference evidence="2 3" key="1">
    <citation type="submission" date="2024-09" db="EMBL/GenBank/DDBJ databases">
        <authorList>
            <person name="Sun Q."/>
            <person name="Mori K."/>
        </authorList>
    </citation>
    <scope>NUCLEOTIDE SEQUENCE [LARGE SCALE GENOMIC DNA]</scope>
    <source>
        <strain evidence="2 3">JCM 4362</strain>
    </source>
</reference>
<protein>
    <submittedName>
        <fullName evidence="2">Uncharacterized protein</fullName>
    </submittedName>
</protein>
<name>A0ABV5PES2_STRCM</name>
<accession>A0ABV5PES2</accession>
<gene>
    <name evidence="2" type="ORF">ACFFTU_17195</name>
</gene>
<dbReference type="EMBL" id="JBHMCR010000009">
    <property type="protein sequence ID" value="MFB9521682.1"/>
    <property type="molecule type" value="Genomic_DNA"/>
</dbReference>
<feature type="transmembrane region" description="Helical" evidence="1">
    <location>
        <begin position="39"/>
        <end position="55"/>
    </location>
</feature>
<evidence type="ECO:0000256" key="1">
    <source>
        <dbReference type="SAM" id="Phobius"/>
    </source>
</evidence>
<keyword evidence="3" id="KW-1185">Reference proteome</keyword>